<proteinExistence type="predicted"/>
<evidence type="ECO:0000313" key="2">
    <source>
        <dbReference type="EMBL" id="KAJ7712181.1"/>
    </source>
</evidence>
<dbReference type="Proteomes" id="UP001215598">
    <property type="component" value="Unassembled WGS sequence"/>
</dbReference>
<comment type="caution">
    <text evidence="2">The sequence shown here is derived from an EMBL/GenBank/DDBJ whole genome shotgun (WGS) entry which is preliminary data.</text>
</comment>
<sequence>MKTNTMDRKNPGSTSSGRQLPPIQETLAIVYPNASEKERRDIFTSAVEMEGGEKAAIEYFTKSREVLESGVVVGAKRPPSNAVVKAYKVTADLAILYHSTFPAHFQVGDNFMWSFYIADGETLAVNEDWVRDGIIVQIRTLIGGWEASAHCPSLLEGANWTSWLKDLAGGHVPTRPEGGGRHCSPSANVVGICHYSLQDIIYVLARFSPSVLSMIRWAKINVLSGCARVRVVEILRI</sequence>
<dbReference type="AlphaFoldDB" id="A0AAD7H4N9"/>
<feature type="region of interest" description="Disordered" evidence="1">
    <location>
        <begin position="1"/>
        <end position="20"/>
    </location>
</feature>
<protein>
    <submittedName>
        <fullName evidence="2">Uncharacterized protein</fullName>
    </submittedName>
</protein>
<evidence type="ECO:0000313" key="3">
    <source>
        <dbReference type="Proteomes" id="UP001215598"/>
    </source>
</evidence>
<evidence type="ECO:0000256" key="1">
    <source>
        <dbReference type="SAM" id="MobiDB-lite"/>
    </source>
</evidence>
<name>A0AAD7H4N9_9AGAR</name>
<organism evidence="2 3">
    <name type="scientific">Mycena metata</name>
    <dbReference type="NCBI Taxonomy" id="1033252"/>
    <lineage>
        <taxon>Eukaryota</taxon>
        <taxon>Fungi</taxon>
        <taxon>Dikarya</taxon>
        <taxon>Basidiomycota</taxon>
        <taxon>Agaricomycotina</taxon>
        <taxon>Agaricomycetes</taxon>
        <taxon>Agaricomycetidae</taxon>
        <taxon>Agaricales</taxon>
        <taxon>Marasmiineae</taxon>
        <taxon>Mycenaceae</taxon>
        <taxon>Mycena</taxon>
    </lineage>
</organism>
<keyword evidence="3" id="KW-1185">Reference proteome</keyword>
<reference evidence="2" key="1">
    <citation type="submission" date="2023-03" db="EMBL/GenBank/DDBJ databases">
        <title>Massive genome expansion in bonnet fungi (Mycena s.s.) driven by repeated elements and novel gene families across ecological guilds.</title>
        <authorList>
            <consortium name="Lawrence Berkeley National Laboratory"/>
            <person name="Harder C.B."/>
            <person name="Miyauchi S."/>
            <person name="Viragh M."/>
            <person name="Kuo A."/>
            <person name="Thoen E."/>
            <person name="Andreopoulos B."/>
            <person name="Lu D."/>
            <person name="Skrede I."/>
            <person name="Drula E."/>
            <person name="Henrissat B."/>
            <person name="Morin E."/>
            <person name="Kohler A."/>
            <person name="Barry K."/>
            <person name="LaButti K."/>
            <person name="Morin E."/>
            <person name="Salamov A."/>
            <person name="Lipzen A."/>
            <person name="Mereny Z."/>
            <person name="Hegedus B."/>
            <person name="Baldrian P."/>
            <person name="Stursova M."/>
            <person name="Weitz H."/>
            <person name="Taylor A."/>
            <person name="Grigoriev I.V."/>
            <person name="Nagy L.G."/>
            <person name="Martin F."/>
            <person name="Kauserud H."/>
        </authorList>
    </citation>
    <scope>NUCLEOTIDE SEQUENCE</scope>
    <source>
        <strain evidence="2">CBHHK182m</strain>
    </source>
</reference>
<accession>A0AAD7H4N9</accession>
<dbReference type="EMBL" id="JARKIB010000375">
    <property type="protein sequence ID" value="KAJ7712181.1"/>
    <property type="molecule type" value="Genomic_DNA"/>
</dbReference>
<feature type="compositionally biased region" description="Basic and acidic residues" evidence="1">
    <location>
        <begin position="1"/>
        <end position="10"/>
    </location>
</feature>
<gene>
    <name evidence="2" type="ORF">B0H16DRAFT_1814782</name>
</gene>